<dbReference type="Ensembl" id="ENSCAFT00020012090.1">
    <property type="protein sequence ID" value="ENSCAFP00020010410.1"/>
    <property type="gene ID" value="ENSCAFG00020008323.1"/>
</dbReference>
<sequence length="199" mass="22319">MKNLKKNSTAFLNIVLRRLETCPPNRLKPAKEVGINGQTSNSSWMPFTLQKPYFQKTKTPQSLLIRLKMPYPFPTLQSQQQRKNLWWAAKREKQGKPRSPTLSGQQMAGYHQQEEQLQRSLPKVSETGCNDECSHNPETAETRSSTPEMPAVSAFFSLAALAEVAAMENVHRLGVCSTTMLRGLLSLTPLCTTGIERAT</sequence>
<reference evidence="2" key="1">
    <citation type="submission" date="2025-08" db="UniProtKB">
        <authorList>
            <consortium name="Ensembl"/>
        </authorList>
    </citation>
    <scope>IDENTIFICATION</scope>
</reference>
<feature type="region of interest" description="Disordered" evidence="1">
    <location>
        <begin position="92"/>
        <end position="147"/>
    </location>
</feature>
<protein>
    <submittedName>
        <fullName evidence="2">BBX high mobility group box domain containing</fullName>
    </submittedName>
</protein>
<reference evidence="2" key="2">
    <citation type="submission" date="2025-09" db="UniProtKB">
        <authorList>
            <consortium name="Ensembl"/>
        </authorList>
    </citation>
    <scope>IDENTIFICATION</scope>
</reference>
<dbReference type="GeneTree" id="ENSGT00940000158592"/>
<gene>
    <name evidence="2" type="primary">BBX</name>
</gene>
<proteinExistence type="predicted"/>
<name>A0A8C0QXD1_CANLU</name>
<dbReference type="Proteomes" id="UP000694391">
    <property type="component" value="Unplaced"/>
</dbReference>
<dbReference type="AlphaFoldDB" id="A0A8C0QXD1"/>
<evidence type="ECO:0000313" key="2">
    <source>
        <dbReference type="Ensembl" id="ENSCAFP00020010410.1"/>
    </source>
</evidence>
<organism evidence="2 3">
    <name type="scientific">Canis lupus dingo</name>
    <name type="common">dingo</name>
    <dbReference type="NCBI Taxonomy" id="286419"/>
    <lineage>
        <taxon>Eukaryota</taxon>
        <taxon>Metazoa</taxon>
        <taxon>Chordata</taxon>
        <taxon>Craniata</taxon>
        <taxon>Vertebrata</taxon>
        <taxon>Euteleostomi</taxon>
        <taxon>Mammalia</taxon>
        <taxon>Eutheria</taxon>
        <taxon>Laurasiatheria</taxon>
        <taxon>Carnivora</taxon>
        <taxon>Caniformia</taxon>
        <taxon>Canidae</taxon>
        <taxon>Canis</taxon>
    </lineage>
</organism>
<evidence type="ECO:0000256" key="1">
    <source>
        <dbReference type="SAM" id="MobiDB-lite"/>
    </source>
</evidence>
<accession>A0A8C0QXD1</accession>
<keyword evidence="3" id="KW-1185">Reference proteome</keyword>
<feature type="compositionally biased region" description="Basic and acidic residues" evidence="1">
    <location>
        <begin position="132"/>
        <end position="141"/>
    </location>
</feature>
<evidence type="ECO:0000313" key="3">
    <source>
        <dbReference type="Proteomes" id="UP000694391"/>
    </source>
</evidence>